<evidence type="ECO:0000313" key="10">
    <source>
        <dbReference type="Proteomes" id="UP000318010"/>
    </source>
</evidence>
<feature type="transmembrane region" description="Helical" evidence="7">
    <location>
        <begin position="272"/>
        <end position="295"/>
    </location>
</feature>
<gene>
    <name evidence="9" type="ORF">FPZ42_08220</name>
</gene>
<keyword evidence="3 9" id="KW-0808">Transferase</keyword>
<feature type="transmembrane region" description="Helical" evidence="7">
    <location>
        <begin position="76"/>
        <end position="96"/>
    </location>
</feature>
<evidence type="ECO:0000256" key="6">
    <source>
        <dbReference type="ARBA" id="ARBA00023136"/>
    </source>
</evidence>
<sequence>MQNKYLYFLRLALFVSDCIALNLAFFTASNIADIQRGNSFNDWKYSYFVIILIWVMTSTVFKLYQLNPINNFKGVVWATVQSTLMQIFIFLAYANFVGTEHIWYFLLIFITVLFSAFIVSRYLFMITEPFVNKFFGPKKTISLFELYSSNRQLAPYLNSYAMHHQFEAVTIDGHKDWENENEASAYRHFFKESAEKGLSEVYVSLPTVNAEITAQLQKEADRYGIRLKLIYNYNRFIQSPFLTNIGNIPVLSLRKEPLEDINNIVVKRLFDIVFSLLVIVFILSWLFPIIALLIICESKGDVFFKQMRNGLNGKQFQCYKFRSMRINSFGDVLQARENDSRITTIGKFLRKTSIDELPQFWNVLIGNMSIVGPRPHMLKHTEEYRALINNYMVRHYLKPGITGWAQVNGFRGETQTLDLMEQRVEHDIWYIENWSTKLDVQIIYKTCFNIFKGESKAY</sequence>
<comment type="subcellular location">
    <subcellularLocation>
        <location evidence="1">Membrane</location>
        <topology evidence="1">Multi-pass membrane protein</topology>
    </subcellularLocation>
</comment>
<protein>
    <submittedName>
        <fullName evidence="9">Exopolysaccharide biosynthesis polyprenyl glycosylphosphotransferase</fullName>
    </submittedName>
</protein>
<keyword evidence="5 7" id="KW-1133">Transmembrane helix</keyword>
<dbReference type="AlphaFoldDB" id="A0A563U6S5"/>
<feature type="transmembrane region" description="Helical" evidence="7">
    <location>
        <begin position="45"/>
        <end position="64"/>
    </location>
</feature>
<keyword evidence="10" id="KW-1185">Reference proteome</keyword>
<dbReference type="GO" id="GO:0016020">
    <property type="term" value="C:membrane"/>
    <property type="evidence" value="ECO:0007669"/>
    <property type="project" value="UniProtKB-SubCell"/>
</dbReference>
<evidence type="ECO:0000259" key="8">
    <source>
        <dbReference type="Pfam" id="PF02397"/>
    </source>
</evidence>
<evidence type="ECO:0000256" key="3">
    <source>
        <dbReference type="ARBA" id="ARBA00022679"/>
    </source>
</evidence>
<keyword evidence="6 7" id="KW-0472">Membrane</keyword>
<comment type="caution">
    <text evidence="9">The sequence shown here is derived from an EMBL/GenBank/DDBJ whole genome shotgun (WGS) entry which is preliminary data.</text>
</comment>
<comment type="similarity">
    <text evidence="2">Belongs to the bacterial sugar transferase family.</text>
</comment>
<feature type="transmembrane region" description="Helical" evidence="7">
    <location>
        <begin position="102"/>
        <end position="124"/>
    </location>
</feature>
<dbReference type="PANTHER" id="PTHR30576">
    <property type="entry name" value="COLANIC BIOSYNTHESIS UDP-GLUCOSE LIPID CARRIER TRANSFERASE"/>
    <property type="match status" value="1"/>
</dbReference>
<dbReference type="InterPro" id="IPR003362">
    <property type="entry name" value="Bact_transf"/>
</dbReference>
<evidence type="ECO:0000256" key="5">
    <source>
        <dbReference type="ARBA" id="ARBA00022989"/>
    </source>
</evidence>
<dbReference type="PANTHER" id="PTHR30576:SF0">
    <property type="entry name" value="UNDECAPRENYL-PHOSPHATE N-ACETYLGALACTOSAMINYL 1-PHOSPHATE TRANSFERASE-RELATED"/>
    <property type="match status" value="1"/>
</dbReference>
<feature type="transmembrane region" description="Helical" evidence="7">
    <location>
        <begin position="7"/>
        <end position="25"/>
    </location>
</feature>
<dbReference type="NCBIfam" id="TIGR03025">
    <property type="entry name" value="EPS_sugtrans"/>
    <property type="match status" value="1"/>
</dbReference>
<dbReference type="InterPro" id="IPR017475">
    <property type="entry name" value="EPS_sugar_tfrase"/>
</dbReference>
<reference evidence="9 10" key="1">
    <citation type="submission" date="2019-07" db="EMBL/GenBank/DDBJ databases">
        <authorList>
            <person name="Kim J."/>
        </authorList>
    </citation>
    <scope>NUCLEOTIDE SEQUENCE [LARGE SCALE GENOMIC DNA]</scope>
    <source>
        <strain evidence="9 10">MJ1a</strain>
    </source>
</reference>
<evidence type="ECO:0000256" key="4">
    <source>
        <dbReference type="ARBA" id="ARBA00022692"/>
    </source>
</evidence>
<proteinExistence type="inferred from homology"/>
<name>A0A563U6S5_9SPHI</name>
<evidence type="ECO:0000256" key="7">
    <source>
        <dbReference type="SAM" id="Phobius"/>
    </source>
</evidence>
<evidence type="ECO:0000256" key="2">
    <source>
        <dbReference type="ARBA" id="ARBA00006464"/>
    </source>
</evidence>
<evidence type="ECO:0000256" key="1">
    <source>
        <dbReference type="ARBA" id="ARBA00004141"/>
    </source>
</evidence>
<feature type="domain" description="Bacterial sugar transferase" evidence="8">
    <location>
        <begin position="267"/>
        <end position="451"/>
    </location>
</feature>
<dbReference type="RefSeq" id="WP_146270214.1">
    <property type="nucleotide sequence ID" value="NZ_VOEI01000002.1"/>
</dbReference>
<dbReference type="EMBL" id="VOEI01000002">
    <property type="protein sequence ID" value="TWR27009.1"/>
    <property type="molecule type" value="Genomic_DNA"/>
</dbReference>
<dbReference type="OrthoDB" id="9808602at2"/>
<evidence type="ECO:0000313" key="9">
    <source>
        <dbReference type="EMBL" id="TWR27009.1"/>
    </source>
</evidence>
<dbReference type="Pfam" id="PF02397">
    <property type="entry name" value="Bac_transf"/>
    <property type="match status" value="1"/>
</dbReference>
<dbReference type="GO" id="GO:0016780">
    <property type="term" value="F:phosphotransferase activity, for other substituted phosphate groups"/>
    <property type="evidence" value="ECO:0007669"/>
    <property type="project" value="TreeGrafter"/>
</dbReference>
<keyword evidence="4 7" id="KW-0812">Transmembrane</keyword>
<accession>A0A563U6S5</accession>
<dbReference type="Proteomes" id="UP000318010">
    <property type="component" value="Unassembled WGS sequence"/>
</dbReference>
<organism evidence="9 10">
    <name type="scientific">Mucilaginibacter achroorhodeus</name>
    <dbReference type="NCBI Taxonomy" id="2599294"/>
    <lineage>
        <taxon>Bacteria</taxon>
        <taxon>Pseudomonadati</taxon>
        <taxon>Bacteroidota</taxon>
        <taxon>Sphingobacteriia</taxon>
        <taxon>Sphingobacteriales</taxon>
        <taxon>Sphingobacteriaceae</taxon>
        <taxon>Mucilaginibacter</taxon>
    </lineage>
</organism>